<comment type="caution">
    <text evidence="1">The sequence shown here is derived from an EMBL/GenBank/DDBJ whole genome shotgun (WGS) entry which is preliminary data.</text>
</comment>
<gene>
    <name evidence="1" type="ORF">AYY18_03160</name>
</gene>
<dbReference type="PANTHER" id="PTHR30302:SF4">
    <property type="entry name" value="HYDROGENASE 3 MATURATION PROTEASE"/>
    <property type="match status" value="1"/>
</dbReference>
<proteinExistence type="predicted"/>
<dbReference type="RefSeq" id="WP_067401192.1">
    <property type="nucleotide sequence ID" value="NZ_LZEY01000012.1"/>
</dbReference>
<organism evidence="1 2">
    <name type="scientific">Morganella psychrotolerans</name>
    <dbReference type="NCBI Taxonomy" id="368603"/>
    <lineage>
        <taxon>Bacteria</taxon>
        <taxon>Pseudomonadati</taxon>
        <taxon>Pseudomonadota</taxon>
        <taxon>Gammaproteobacteria</taxon>
        <taxon>Enterobacterales</taxon>
        <taxon>Morganellaceae</taxon>
        <taxon>Morganella</taxon>
    </lineage>
</organism>
<dbReference type="Pfam" id="PF01750">
    <property type="entry name" value="HycI"/>
    <property type="match status" value="1"/>
</dbReference>
<dbReference type="InterPro" id="IPR004420">
    <property type="entry name" value="Pept_A31_hyd_mat_HycI"/>
</dbReference>
<dbReference type="GO" id="GO:0004175">
    <property type="term" value="F:endopeptidase activity"/>
    <property type="evidence" value="ECO:0007669"/>
    <property type="project" value="TreeGrafter"/>
</dbReference>
<accession>A0A1B8HNY6</accession>
<dbReference type="CDD" id="cd06067">
    <property type="entry name" value="H2MP_MemB-H2evol"/>
    <property type="match status" value="1"/>
</dbReference>
<dbReference type="EMBL" id="LZEY01000012">
    <property type="protein sequence ID" value="OBU10951.1"/>
    <property type="molecule type" value="Genomic_DNA"/>
</dbReference>
<reference evidence="2" key="1">
    <citation type="submission" date="2016-06" db="EMBL/GenBank/DDBJ databases">
        <authorList>
            <person name="Butler K."/>
        </authorList>
    </citation>
    <scope>NUCLEOTIDE SEQUENCE [LARGE SCALE GENOMIC DNA]</scope>
    <source>
        <strain evidence="2">GCSL-Mp20</strain>
    </source>
</reference>
<dbReference type="OrthoDB" id="1723372at2"/>
<sequence>MSEITAKNVMLAVGNSMMGDDAAGPMLYDLMQENPVDGWIAINGGSAPENVAHQVRALKPERLLIVDAADIGLNPGEIRIIDPDDIAEMFIMSTHNLPLNFLIDQLKEDIDEVIFLGIQPDLVAFYMPVNEKVISAVQQVYAALPGWTDLGGFTLFEGEEDDEEDDSAVI</sequence>
<dbReference type="SUPFAM" id="SSF53163">
    <property type="entry name" value="HybD-like"/>
    <property type="match status" value="1"/>
</dbReference>
<dbReference type="AlphaFoldDB" id="A0A1B8HNY6"/>
<dbReference type="InterPro" id="IPR023430">
    <property type="entry name" value="Pept_HybD-like_dom_sf"/>
</dbReference>
<protein>
    <submittedName>
        <fullName evidence="1">Hydrogenase maturation peptidase HycI</fullName>
    </submittedName>
</protein>
<dbReference type="PRINTS" id="PR00446">
    <property type="entry name" value="HYDRGNUPTAKE"/>
</dbReference>
<name>A0A1B8HNY6_9GAMM</name>
<dbReference type="Proteomes" id="UP000092377">
    <property type="component" value="Unassembled WGS sequence"/>
</dbReference>
<dbReference type="NCBIfam" id="TIGR00072">
    <property type="entry name" value="hydrog_prot"/>
    <property type="match status" value="1"/>
</dbReference>
<evidence type="ECO:0000313" key="1">
    <source>
        <dbReference type="EMBL" id="OBU10951.1"/>
    </source>
</evidence>
<evidence type="ECO:0000313" key="2">
    <source>
        <dbReference type="Proteomes" id="UP000092377"/>
    </source>
</evidence>
<dbReference type="NCBIfam" id="TIGR00142">
    <property type="entry name" value="hycI"/>
    <property type="match status" value="1"/>
</dbReference>
<dbReference type="Gene3D" id="3.40.50.1450">
    <property type="entry name" value="HybD-like"/>
    <property type="match status" value="1"/>
</dbReference>
<dbReference type="GO" id="GO:0008047">
    <property type="term" value="F:enzyme activator activity"/>
    <property type="evidence" value="ECO:0007669"/>
    <property type="project" value="InterPro"/>
</dbReference>
<keyword evidence="2" id="KW-1185">Reference proteome</keyword>
<dbReference type="InterPro" id="IPR000671">
    <property type="entry name" value="Peptidase_A31"/>
</dbReference>
<dbReference type="GO" id="GO:0016485">
    <property type="term" value="P:protein processing"/>
    <property type="evidence" value="ECO:0007669"/>
    <property type="project" value="TreeGrafter"/>
</dbReference>
<dbReference type="PANTHER" id="PTHR30302">
    <property type="entry name" value="HYDROGENASE 1 MATURATION PROTEASE"/>
    <property type="match status" value="1"/>
</dbReference>